<dbReference type="Pfam" id="PF03936">
    <property type="entry name" value="Terpene_synth_C"/>
    <property type="match status" value="1"/>
</dbReference>
<evidence type="ECO:0000313" key="10">
    <source>
        <dbReference type="Proteomes" id="UP000222542"/>
    </source>
</evidence>
<evidence type="ECO:0000256" key="7">
    <source>
        <dbReference type="ARBA" id="ARBA00038405"/>
    </source>
</evidence>
<feature type="domain" description="Terpene synthase metal-binding" evidence="8">
    <location>
        <begin position="26"/>
        <end position="122"/>
    </location>
</feature>
<dbReference type="SUPFAM" id="SSF48576">
    <property type="entry name" value="Terpenoid synthases"/>
    <property type="match status" value="1"/>
</dbReference>
<comment type="similarity">
    <text evidence="7">Belongs to the terpene synthase family. Tpsa subfamily.</text>
</comment>
<comment type="pathway">
    <text evidence="2">Secondary metabolite biosynthesis; terpenoid biosynthesis.</text>
</comment>
<evidence type="ECO:0000256" key="5">
    <source>
        <dbReference type="ARBA" id="ARBA00022842"/>
    </source>
</evidence>
<evidence type="ECO:0000256" key="4">
    <source>
        <dbReference type="ARBA" id="ARBA00022723"/>
    </source>
</evidence>
<keyword evidence="6" id="KW-0456">Lyase</keyword>
<dbReference type="PANTHER" id="PTHR31225:SF253">
    <property type="entry name" value="SESQUITERPENE SYNTHASE 31"/>
    <property type="match status" value="1"/>
</dbReference>
<comment type="cofactor">
    <cofactor evidence="1">
        <name>Mg(2+)</name>
        <dbReference type="ChEBI" id="CHEBI:18420"/>
    </cofactor>
</comment>
<dbReference type="Gramene" id="PHT95008">
    <property type="protein sequence ID" value="PHT95008"/>
    <property type="gene ID" value="T459_02890"/>
</dbReference>
<dbReference type="SMR" id="A0A2G3ALD0"/>
<keyword evidence="10" id="KW-1185">Reference proteome</keyword>
<evidence type="ECO:0000313" key="9">
    <source>
        <dbReference type="EMBL" id="PHT95008.1"/>
    </source>
</evidence>
<evidence type="ECO:0000259" key="8">
    <source>
        <dbReference type="Pfam" id="PF03936"/>
    </source>
</evidence>
<keyword evidence="3" id="KW-0963">Cytoplasm</keyword>
<comment type="caution">
    <text evidence="9">The sequence shown here is derived from an EMBL/GenBank/DDBJ whole genome shotgun (WGS) entry which is preliminary data.</text>
</comment>
<proteinExistence type="inferred from homology"/>
<dbReference type="InterPro" id="IPR050148">
    <property type="entry name" value="Terpene_synthase-like"/>
</dbReference>
<dbReference type="GO" id="GO:0000287">
    <property type="term" value="F:magnesium ion binding"/>
    <property type="evidence" value="ECO:0007669"/>
    <property type="project" value="InterPro"/>
</dbReference>
<dbReference type="PANTHER" id="PTHR31225">
    <property type="entry name" value="OS04G0344100 PROTEIN-RELATED"/>
    <property type="match status" value="1"/>
</dbReference>
<evidence type="ECO:0000256" key="3">
    <source>
        <dbReference type="ARBA" id="ARBA00022490"/>
    </source>
</evidence>
<dbReference type="AlphaFoldDB" id="A0A2G3ALD0"/>
<dbReference type="InterPro" id="IPR005630">
    <property type="entry name" value="Terpene_synthase_metal-bd"/>
</dbReference>
<evidence type="ECO:0000256" key="2">
    <source>
        <dbReference type="ARBA" id="ARBA00004721"/>
    </source>
</evidence>
<name>A0A2G3ALD0_CAPAN</name>
<dbReference type="STRING" id="4072.A0A2G3ALD0"/>
<reference evidence="9 10" key="2">
    <citation type="journal article" date="2017" name="Genome Biol.">
        <title>New reference genome sequences of hot pepper reveal the massive evolution of plant disease-resistance genes by retroduplication.</title>
        <authorList>
            <person name="Kim S."/>
            <person name="Park J."/>
            <person name="Yeom S.I."/>
            <person name="Kim Y.M."/>
            <person name="Seo E."/>
            <person name="Kim K.T."/>
            <person name="Kim M.S."/>
            <person name="Lee J.M."/>
            <person name="Cheong K."/>
            <person name="Shin H.S."/>
            <person name="Kim S.B."/>
            <person name="Han K."/>
            <person name="Lee J."/>
            <person name="Park M."/>
            <person name="Lee H.A."/>
            <person name="Lee H.Y."/>
            <person name="Lee Y."/>
            <person name="Oh S."/>
            <person name="Lee J.H."/>
            <person name="Choi E."/>
            <person name="Choi E."/>
            <person name="Lee S.E."/>
            <person name="Jeon J."/>
            <person name="Kim H."/>
            <person name="Choi G."/>
            <person name="Song H."/>
            <person name="Lee J."/>
            <person name="Lee S.C."/>
            <person name="Kwon J.K."/>
            <person name="Lee H.Y."/>
            <person name="Koo N."/>
            <person name="Hong Y."/>
            <person name="Kim R.W."/>
            <person name="Kang W.H."/>
            <person name="Huh J.H."/>
            <person name="Kang B.C."/>
            <person name="Yang T.J."/>
            <person name="Lee Y.H."/>
            <person name="Bennetzen J.L."/>
            <person name="Choi D."/>
        </authorList>
    </citation>
    <scope>NUCLEOTIDE SEQUENCE [LARGE SCALE GENOMIC DNA]</scope>
    <source>
        <strain evidence="10">cv. CM334</strain>
    </source>
</reference>
<dbReference type="EMBL" id="AYRZ02000001">
    <property type="protein sequence ID" value="PHT95008.1"/>
    <property type="molecule type" value="Genomic_DNA"/>
</dbReference>
<dbReference type="InterPro" id="IPR008949">
    <property type="entry name" value="Isoprenoid_synthase_dom_sf"/>
</dbReference>
<sequence length="122" mass="13799">MPANTIAVISIVDVTFDAYGIVKELEMKEIVRNYFVEAKWFIEVYMPPVSKYPTNALATSTYYLLTTISYLGMKSANKEDFEWLAKNPKILEANVTLCELIDDIATYEVEEGRGQIAIGIEC</sequence>
<organism evidence="9 10">
    <name type="scientific">Capsicum annuum</name>
    <name type="common">Capsicum pepper</name>
    <dbReference type="NCBI Taxonomy" id="4072"/>
    <lineage>
        <taxon>Eukaryota</taxon>
        <taxon>Viridiplantae</taxon>
        <taxon>Streptophyta</taxon>
        <taxon>Embryophyta</taxon>
        <taxon>Tracheophyta</taxon>
        <taxon>Spermatophyta</taxon>
        <taxon>Magnoliopsida</taxon>
        <taxon>eudicotyledons</taxon>
        <taxon>Gunneridae</taxon>
        <taxon>Pentapetalae</taxon>
        <taxon>asterids</taxon>
        <taxon>lamiids</taxon>
        <taxon>Solanales</taxon>
        <taxon>Solanaceae</taxon>
        <taxon>Solanoideae</taxon>
        <taxon>Capsiceae</taxon>
        <taxon>Capsicum</taxon>
    </lineage>
</organism>
<keyword evidence="4" id="KW-0479">Metal-binding</keyword>
<evidence type="ECO:0000256" key="1">
    <source>
        <dbReference type="ARBA" id="ARBA00001946"/>
    </source>
</evidence>
<keyword evidence="5" id="KW-0460">Magnesium</keyword>
<dbReference type="Gene3D" id="1.10.600.10">
    <property type="entry name" value="Farnesyl Diphosphate Synthase"/>
    <property type="match status" value="1"/>
</dbReference>
<reference evidence="9 10" key="1">
    <citation type="journal article" date="2014" name="Nat. Genet.">
        <title>Genome sequence of the hot pepper provides insights into the evolution of pungency in Capsicum species.</title>
        <authorList>
            <person name="Kim S."/>
            <person name="Park M."/>
            <person name="Yeom S.I."/>
            <person name="Kim Y.M."/>
            <person name="Lee J.M."/>
            <person name="Lee H.A."/>
            <person name="Seo E."/>
            <person name="Choi J."/>
            <person name="Cheong K."/>
            <person name="Kim K.T."/>
            <person name="Jung K."/>
            <person name="Lee G.W."/>
            <person name="Oh S.K."/>
            <person name="Bae C."/>
            <person name="Kim S.B."/>
            <person name="Lee H.Y."/>
            <person name="Kim S.Y."/>
            <person name="Kim M.S."/>
            <person name="Kang B.C."/>
            <person name="Jo Y.D."/>
            <person name="Yang H.B."/>
            <person name="Jeong H.J."/>
            <person name="Kang W.H."/>
            <person name="Kwon J.K."/>
            <person name="Shin C."/>
            <person name="Lim J.Y."/>
            <person name="Park J.H."/>
            <person name="Huh J.H."/>
            <person name="Kim J.S."/>
            <person name="Kim B.D."/>
            <person name="Cohen O."/>
            <person name="Paran I."/>
            <person name="Suh M.C."/>
            <person name="Lee S.B."/>
            <person name="Kim Y.K."/>
            <person name="Shin Y."/>
            <person name="Noh S.J."/>
            <person name="Park J."/>
            <person name="Seo Y.S."/>
            <person name="Kwon S.Y."/>
            <person name="Kim H.A."/>
            <person name="Park J.M."/>
            <person name="Kim H.J."/>
            <person name="Choi S.B."/>
            <person name="Bosland P.W."/>
            <person name="Reeves G."/>
            <person name="Jo S.H."/>
            <person name="Lee B.W."/>
            <person name="Cho H.T."/>
            <person name="Choi H.S."/>
            <person name="Lee M.S."/>
            <person name="Yu Y."/>
            <person name="Do Choi Y."/>
            <person name="Park B.S."/>
            <person name="van Deynze A."/>
            <person name="Ashrafi H."/>
            <person name="Hill T."/>
            <person name="Kim W.T."/>
            <person name="Pai H.S."/>
            <person name="Ahn H.K."/>
            <person name="Yeam I."/>
            <person name="Giovannoni J.J."/>
            <person name="Rose J.K."/>
            <person name="Sorensen I."/>
            <person name="Lee S.J."/>
            <person name="Kim R.W."/>
            <person name="Choi I.Y."/>
            <person name="Choi B.S."/>
            <person name="Lim J.S."/>
            <person name="Lee Y.H."/>
            <person name="Choi D."/>
        </authorList>
    </citation>
    <scope>NUCLEOTIDE SEQUENCE [LARGE SCALE GENOMIC DNA]</scope>
    <source>
        <strain evidence="10">cv. CM334</strain>
    </source>
</reference>
<evidence type="ECO:0000256" key="6">
    <source>
        <dbReference type="ARBA" id="ARBA00023239"/>
    </source>
</evidence>
<dbReference type="GO" id="GO:0010333">
    <property type="term" value="F:terpene synthase activity"/>
    <property type="evidence" value="ECO:0007669"/>
    <property type="project" value="InterPro"/>
</dbReference>
<protein>
    <submittedName>
        <fullName evidence="9">Vetispiradiene synthase 1</fullName>
    </submittedName>
</protein>
<dbReference type="Proteomes" id="UP000222542">
    <property type="component" value="Unassembled WGS sequence"/>
</dbReference>
<accession>A0A2G3ALD0</accession>
<dbReference type="GO" id="GO:0016114">
    <property type="term" value="P:terpenoid biosynthetic process"/>
    <property type="evidence" value="ECO:0007669"/>
    <property type="project" value="InterPro"/>
</dbReference>
<gene>
    <name evidence="9" type="ORF">T459_02890</name>
</gene>